<evidence type="ECO:0000313" key="4">
    <source>
        <dbReference type="Proteomes" id="UP000235392"/>
    </source>
</evidence>
<organism evidence="3 4">
    <name type="scientific">Puccinia coronata f. sp. avenae</name>
    <dbReference type="NCBI Taxonomy" id="200324"/>
    <lineage>
        <taxon>Eukaryota</taxon>
        <taxon>Fungi</taxon>
        <taxon>Dikarya</taxon>
        <taxon>Basidiomycota</taxon>
        <taxon>Pucciniomycotina</taxon>
        <taxon>Pucciniomycetes</taxon>
        <taxon>Pucciniales</taxon>
        <taxon>Pucciniaceae</taxon>
        <taxon>Puccinia</taxon>
    </lineage>
</organism>
<comment type="caution">
    <text evidence="3">The sequence shown here is derived from an EMBL/GenBank/DDBJ whole genome shotgun (WGS) entry which is preliminary data.</text>
</comment>
<feature type="compositionally biased region" description="Low complexity" evidence="1">
    <location>
        <begin position="274"/>
        <end position="287"/>
    </location>
</feature>
<feature type="region of interest" description="Disordered" evidence="1">
    <location>
        <begin position="116"/>
        <end position="181"/>
    </location>
</feature>
<sequence length="287" mass="29685">MMTSAILSLVILFSSLTNALPSDYPSGNYVSRSYQSTYPSYNYGQQLPAYGYGPDMGPAYYGPGPGPFVGQKLGYPGRPIAHDPLRNAYTGPVWDSFGGPEPVPSPFVRTAVVADSLRGPPDGQRGASDGQRGPPDGQRGPPDGLRGPPDGQRGAPDGQRGAPDGQRGVPDGQQGGGARENLRIVSQCGQTDGGGESCENTRSRGDVQLLGHAIFNGNGNGQVDSQAAQLSLTRQVNQGANTVNGTLSQTTAADQANTSTDLSDLDDAQSEPASTNQTATDNTDATS</sequence>
<feature type="compositionally biased region" description="Low complexity" evidence="1">
    <location>
        <begin position="129"/>
        <end position="154"/>
    </location>
</feature>
<feature type="compositionally biased region" description="Polar residues" evidence="1">
    <location>
        <begin position="243"/>
        <end position="262"/>
    </location>
</feature>
<proteinExistence type="predicted"/>
<feature type="signal peptide" evidence="2">
    <location>
        <begin position="1"/>
        <end position="19"/>
    </location>
</feature>
<feature type="chain" id="PRO_5014652671" evidence="2">
    <location>
        <begin position="20"/>
        <end position="287"/>
    </location>
</feature>
<name>A0A2N5VEP3_9BASI</name>
<keyword evidence="2" id="KW-0732">Signal</keyword>
<dbReference type="EMBL" id="PGCI01000023">
    <property type="protein sequence ID" value="PLW48464.1"/>
    <property type="molecule type" value="Genomic_DNA"/>
</dbReference>
<evidence type="ECO:0000256" key="1">
    <source>
        <dbReference type="SAM" id="MobiDB-lite"/>
    </source>
</evidence>
<gene>
    <name evidence="3" type="ORF">PCASD_04271</name>
</gene>
<evidence type="ECO:0000313" key="3">
    <source>
        <dbReference type="EMBL" id="PLW48464.1"/>
    </source>
</evidence>
<reference evidence="3 4" key="1">
    <citation type="submission" date="2017-11" db="EMBL/GenBank/DDBJ databases">
        <title>De novo assembly and phasing of dikaryotic genomes from two isolates of Puccinia coronata f. sp. avenae, the causal agent of oat crown rust.</title>
        <authorList>
            <person name="Miller M.E."/>
            <person name="Zhang Y."/>
            <person name="Omidvar V."/>
            <person name="Sperschneider J."/>
            <person name="Schwessinger B."/>
            <person name="Raley C."/>
            <person name="Palmer J.M."/>
            <person name="Garnica D."/>
            <person name="Upadhyaya N."/>
            <person name="Rathjen J."/>
            <person name="Taylor J.M."/>
            <person name="Park R.F."/>
            <person name="Dodds P.N."/>
            <person name="Hirsch C.D."/>
            <person name="Kianian S.F."/>
            <person name="Figueroa M."/>
        </authorList>
    </citation>
    <scope>NUCLEOTIDE SEQUENCE [LARGE SCALE GENOMIC DNA]</scope>
    <source>
        <strain evidence="3">12SD80</strain>
    </source>
</reference>
<dbReference type="Proteomes" id="UP000235392">
    <property type="component" value="Unassembled WGS sequence"/>
</dbReference>
<protein>
    <submittedName>
        <fullName evidence="3">Uncharacterized protein</fullName>
    </submittedName>
</protein>
<accession>A0A2N5VEP3</accession>
<evidence type="ECO:0000256" key="2">
    <source>
        <dbReference type="SAM" id="SignalP"/>
    </source>
</evidence>
<dbReference type="AlphaFoldDB" id="A0A2N5VEP3"/>
<feature type="region of interest" description="Disordered" evidence="1">
    <location>
        <begin position="243"/>
        <end position="287"/>
    </location>
</feature>